<keyword evidence="10" id="KW-1185">Reference proteome</keyword>
<evidence type="ECO:0008006" key="11">
    <source>
        <dbReference type="Google" id="ProtNLM"/>
    </source>
</evidence>
<dbReference type="AlphaFoldDB" id="W0AJU2"/>
<sequence>MRARAVASDQFAPIGGINTTPLIDVMLVLLVMFIIIMPRATHEVPMNLPQGTGAADDAPIHQLEIDAAGALRWDGSAITLDALPAKLAAMKADPAGPKLMMRTDGETPYLRFDQTLSVVDKAGIDRLGFLGNERFAEAID</sequence>
<dbReference type="HOGENOM" id="CLU_085305_1_1_5"/>
<dbReference type="InterPro" id="IPR003400">
    <property type="entry name" value="ExbD"/>
</dbReference>
<dbReference type="eggNOG" id="COG0848">
    <property type="taxonomic scope" value="Bacteria"/>
</dbReference>
<dbReference type="Pfam" id="PF02472">
    <property type="entry name" value="ExbD"/>
    <property type="match status" value="1"/>
</dbReference>
<dbReference type="RefSeq" id="WP_025294942.1">
    <property type="nucleotide sequence ID" value="NZ_CP006644.1"/>
</dbReference>
<evidence type="ECO:0000256" key="3">
    <source>
        <dbReference type="ARBA" id="ARBA00022475"/>
    </source>
</evidence>
<proteinExistence type="inferred from homology"/>
<dbReference type="Gene3D" id="3.30.420.270">
    <property type="match status" value="1"/>
</dbReference>
<dbReference type="GO" id="GO:0015031">
    <property type="term" value="P:protein transport"/>
    <property type="evidence" value="ECO:0007669"/>
    <property type="project" value="UniProtKB-KW"/>
</dbReference>
<keyword evidence="7" id="KW-0653">Protein transport</keyword>
<accession>W0AJU2</accession>
<gene>
    <name evidence="9" type="ORF">NX02_26235</name>
</gene>
<evidence type="ECO:0000256" key="8">
    <source>
        <dbReference type="SAM" id="Phobius"/>
    </source>
</evidence>
<dbReference type="PATRIC" id="fig|1123269.5.peg.5143"/>
<comment type="similarity">
    <text evidence="2 7">Belongs to the ExbD/TolR family.</text>
</comment>
<evidence type="ECO:0000313" key="9">
    <source>
        <dbReference type="EMBL" id="AHE56842.1"/>
    </source>
</evidence>
<keyword evidence="6 8" id="KW-0472">Membrane</keyword>
<name>W0AJU2_9SPHN</name>
<evidence type="ECO:0000256" key="6">
    <source>
        <dbReference type="ARBA" id="ARBA00023136"/>
    </source>
</evidence>
<dbReference type="EMBL" id="CP006644">
    <property type="protein sequence ID" value="AHE56842.1"/>
    <property type="molecule type" value="Genomic_DNA"/>
</dbReference>
<dbReference type="KEGG" id="ssan:NX02_26235"/>
<evidence type="ECO:0000256" key="5">
    <source>
        <dbReference type="ARBA" id="ARBA00022989"/>
    </source>
</evidence>
<reference evidence="9 10" key="1">
    <citation type="submission" date="2013-07" db="EMBL/GenBank/DDBJ databases">
        <title>Completed genome of Sphingomonas sanxanigenens NX02.</title>
        <authorList>
            <person name="Ma T."/>
            <person name="Huang H."/>
            <person name="Wu M."/>
            <person name="Li X."/>
            <person name="Li G."/>
        </authorList>
    </citation>
    <scope>NUCLEOTIDE SEQUENCE [LARGE SCALE GENOMIC DNA]</scope>
    <source>
        <strain evidence="9 10">NX02</strain>
    </source>
</reference>
<dbReference type="GO" id="GO:0005886">
    <property type="term" value="C:plasma membrane"/>
    <property type="evidence" value="ECO:0007669"/>
    <property type="project" value="UniProtKB-SubCell"/>
</dbReference>
<comment type="subcellular location">
    <subcellularLocation>
        <location evidence="1">Cell membrane</location>
        <topology evidence="1">Single-pass membrane protein</topology>
    </subcellularLocation>
    <subcellularLocation>
        <location evidence="7">Cell membrane</location>
        <topology evidence="7">Single-pass type II membrane protein</topology>
    </subcellularLocation>
</comment>
<dbReference type="PANTHER" id="PTHR30558:SF7">
    <property type="entry name" value="TOL-PAL SYSTEM PROTEIN TOLR"/>
    <property type="match status" value="1"/>
</dbReference>
<keyword evidence="3" id="KW-1003">Cell membrane</keyword>
<evidence type="ECO:0000256" key="7">
    <source>
        <dbReference type="RuleBase" id="RU003879"/>
    </source>
</evidence>
<keyword evidence="7" id="KW-0813">Transport</keyword>
<dbReference type="Proteomes" id="UP000018851">
    <property type="component" value="Chromosome"/>
</dbReference>
<keyword evidence="5 8" id="KW-1133">Transmembrane helix</keyword>
<evidence type="ECO:0000256" key="2">
    <source>
        <dbReference type="ARBA" id="ARBA00005811"/>
    </source>
</evidence>
<evidence type="ECO:0000256" key="1">
    <source>
        <dbReference type="ARBA" id="ARBA00004162"/>
    </source>
</evidence>
<dbReference type="STRING" id="1123269.NX02_26235"/>
<feature type="transmembrane region" description="Helical" evidence="8">
    <location>
        <begin position="20"/>
        <end position="37"/>
    </location>
</feature>
<protein>
    <recommendedName>
        <fullName evidence="11">Biopolymer transporter ExbD</fullName>
    </recommendedName>
</protein>
<keyword evidence="4 7" id="KW-0812">Transmembrane</keyword>
<dbReference type="OrthoDB" id="7573672at2"/>
<dbReference type="GO" id="GO:0022857">
    <property type="term" value="F:transmembrane transporter activity"/>
    <property type="evidence" value="ECO:0007669"/>
    <property type="project" value="InterPro"/>
</dbReference>
<dbReference type="PANTHER" id="PTHR30558">
    <property type="entry name" value="EXBD MEMBRANE COMPONENT OF PMF-DRIVEN MACROMOLECULE IMPORT SYSTEM"/>
    <property type="match status" value="1"/>
</dbReference>
<evidence type="ECO:0000313" key="10">
    <source>
        <dbReference type="Proteomes" id="UP000018851"/>
    </source>
</evidence>
<organism evidence="9 10">
    <name type="scientific">Sphingomonas sanxanigenens DSM 19645 = NX02</name>
    <dbReference type="NCBI Taxonomy" id="1123269"/>
    <lineage>
        <taxon>Bacteria</taxon>
        <taxon>Pseudomonadati</taxon>
        <taxon>Pseudomonadota</taxon>
        <taxon>Alphaproteobacteria</taxon>
        <taxon>Sphingomonadales</taxon>
        <taxon>Sphingomonadaceae</taxon>
        <taxon>Sphingomonas</taxon>
    </lineage>
</organism>
<evidence type="ECO:0000256" key="4">
    <source>
        <dbReference type="ARBA" id="ARBA00022692"/>
    </source>
</evidence>